<dbReference type="Pfam" id="PF00248">
    <property type="entry name" value="Aldo_ket_red"/>
    <property type="match status" value="1"/>
</dbReference>
<dbReference type="PANTHER" id="PTHR43625:SF7">
    <property type="entry name" value="REDUCTASE (YAKC), PUTATIVE (AFU_ORTHOLOGUE AFUA_8G01560)-RELATED"/>
    <property type="match status" value="1"/>
</dbReference>
<organism evidence="3 4">
    <name type="scientific">Leucosporidium creatinivorum</name>
    <dbReference type="NCBI Taxonomy" id="106004"/>
    <lineage>
        <taxon>Eukaryota</taxon>
        <taxon>Fungi</taxon>
        <taxon>Dikarya</taxon>
        <taxon>Basidiomycota</taxon>
        <taxon>Pucciniomycotina</taxon>
        <taxon>Microbotryomycetes</taxon>
        <taxon>Leucosporidiales</taxon>
        <taxon>Leucosporidium</taxon>
    </lineage>
</organism>
<dbReference type="FunCoup" id="A0A1Y2EQP1">
    <property type="interactions" value="304"/>
</dbReference>
<dbReference type="STRING" id="106004.A0A1Y2EQP1"/>
<dbReference type="GO" id="GO:0016491">
    <property type="term" value="F:oxidoreductase activity"/>
    <property type="evidence" value="ECO:0007669"/>
    <property type="project" value="UniProtKB-KW"/>
</dbReference>
<dbReference type="InterPro" id="IPR023210">
    <property type="entry name" value="NADP_OxRdtase_dom"/>
</dbReference>
<sequence>MVSSVQLDSFTLSRPGFGAMGLSEFYGVAPDVEKSKATLKKALEIGCTTFNTADIYGKGHNEELIGSFLAENPGARESIFLITKWGFKWGPDVQGFAFDGSQEYAAKAIDASIKRLGVTPDAWLVHRVDKTIPIEESVQAMEDARKAGKTKYIGISECSANTLRKASKVAKIDFIEIEYSPWTLDHEENGVLAAAAELGVIVLAYSPLGRGFLTGKYTTYEDFVKEGDVRANMPRYSKENFEDNLAIVRAFEKVAARKGCSSGQLSLAWLMAQGSNIVPIPGTKSEKYLIENFNSKDIVLDEGDLKELREIVKSHAPKGGRQTEAASKMYDNN</sequence>
<dbReference type="OrthoDB" id="37537at2759"/>
<dbReference type="PANTHER" id="PTHR43625">
    <property type="entry name" value="AFLATOXIN B1 ALDEHYDE REDUCTASE"/>
    <property type="match status" value="1"/>
</dbReference>
<dbReference type="EMBL" id="MCGR01000044">
    <property type="protein sequence ID" value="ORY73847.1"/>
    <property type="molecule type" value="Genomic_DNA"/>
</dbReference>
<keyword evidence="4" id="KW-1185">Reference proteome</keyword>
<keyword evidence="1" id="KW-0560">Oxidoreductase</keyword>
<dbReference type="Gene3D" id="3.20.20.100">
    <property type="entry name" value="NADP-dependent oxidoreductase domain"/>
    <property type="match status" value="1"/>
</dbReference>
<dbReference type="InParanoid" id="A0A1Y2EQP1"/>
<evidence type="ECO:0000256" key="1">
    <source>
        <dbReference type="ARBA" id="ARBA00023002"/>
    </source>
</evidence>
<comment type="caution">
    <text evidence="3">The sequence shown here is derived from an EMBL/GenBank/DDBJ whole genome shotgun (WGS) entry which is preliminary data.</text>
</comment>
<dbReference type="SUPFAM" id="SSF51430">
    <property type="entry name" value="NAD(P)-linked oxidoreductase"/>
    <property type="match status" value="1"/>
</dbReference>
<name>A0A1Y2EQP1_9BASI</name>
<dbReference type="AlphaFoldDB" id="A0A1Y2EQP1"/>
<proteinExistence type="predicted"/>
<dbReference type="InterPro" id="IPR036812">
    <property type="entry name" value="NAD(P)_OxRdtase_dom_sf"/>
</dbReference>
<dbReference type="Proteomes" id="UP000193467">
    <property type="component" value="Unassembled WGS sequence"/>
</dbReference>
<gene>
    <name evidence="3" type="ORF">BCR35DRAFT_344200</name>
</gene>
<accession>A0A1Y2EQP1</accession>
<protein>
    <submittedName>
        <fullName evidence="3">NADP-dependent oxidoreductase domain-containing protein</fullName>
    </submittedName>
</protein>
<evidence type="ECO:0000313" key="3">
    <source>
        <dbReference type="EMBL" id="ORY73847.1"/>
    </source>
</evidence>
<dbReference type="GO" id="GO:0005737">
    <property type="term" value="C:cytoplasm"/>
    <property type="evidence" value="ECO:0007669"/>
    <property type="project" value="TreeGrafter"/>
</dbReference>
<reference evidence="3 4" key="1">
    <citation type="submission" date="2016-07" db="EMBL/GenBank/DDBJ databases">
        <title>Pervasive Adenine N6-methylation of Active Genes in Fungi.</title>
        <authorList>
            <consortium name="DOE Joint Genome Institute"/>
            <person name="Mondo S.J."/>
            <person name="Dannebaum R.O."/>
            <person name="Kuo R.C."/>
            <person name="Labutti K."/>
            <person name="Haridas S."/>
            <person name="Kuo A."/>
            <person name="Salamov A."/>
            <person name="Ahrendt S.R."/>
            <person name="Lipzen A."/>
            <person name="Sullivan W."/>
            <person name="Andreopoulos W.B."/>
            <person name="Clum A."/>
            <person name="Lindquist E."/>
            <person name="Daum C."/>
            <person name="Ramamoorthy G.K."/>
            <person name="Gryganskyi A."/>
            <person name="Culley D."/>
            <person name="Magnuson J.K."/>
            <person name="James T.Y."/>
            <person name="O'Malley M.A."/>
            <person name="Stajich J.E."/>
            <person name="Spatafora J.W."/>
            <person name="Visel A."/>
            <person name="Grigoriev I.V."/>
        </authorList>
    </citation>
    <scope>NUCLEOTIDE SEQUENCE [LARGE SCALE GENOMIC DNA]</scope>
    <source>
        <strain evidence="3 4">62-1032</strain>
    </source>
</reference>
<feature type="domain" description="NADP-dependent oxidoreductase" evidence="2">
    <location>
        <begin position="16"/>
        <end position="312"/>
    </location>
</feature>
<dbReference type="InterPro" id="IPR050791">
    <property type="entry name" value="Aldo-Keto_reductase"/>
</dbReference>
<evidence type="ECO:0000259" key="2">
    <source>
        <dbReference type="Pfam" id="PF00248"/>
    </source>
</evidence>
<evidence type="ECO:0000313" key="4">
    <source>
        <dbReference type="Proteomes" id="UP000193467"/>
    </source>
</evidence>